<dbReference type="SUPFAM" id="SSF50249">
    <property type="entry name" value="Nucleic acid-binding proteins"/>
    <property type="match status" value="1"/>
</dbReference>
<evidence type="ECO:0000313" key="3">
    <source>
        <dbReference type="EMBL" id="KGM31147.1"/>
    </source>
</evidence>
<dbReference type="Gene3D" id="6.10.30.10">
    <property type="match status" value="1"/>
</dbReference>
<dbReference type="InterPro" id="IPR002878">
    <property type="entry name" value="ChsH2_C"/>
</dbReference>
<accession>A0A0A0D272</accession>
<dbReference type="InterPro" id="IPR052513">
    <property type="entry name" value="Thioester_dehydratase-like"/>
</dbReference>
<dbReference type="Pfam" id="PF12172">
    <property type="entry name" value="zf-ChsH2"/>
    <property type="match status" value="1"/>
</dbReference>
<dbReference type="GO" id="GO:0003677">
    <property type="term" value="F:DNA binding"/>
    <property type="evidence" value="ECO:0007669"/>
    <property type="project" value="UniProtKB-KW"/>
</dbReference>
<dbReference type="RefSeq" id="WP_034846558.1">
    <property type="nucleotide sequence ID" value="NZ_JANX01000585.1"/>
</dbReference>
<reference evidence="3 4" key="1">
    <citation type="submission" date="2014-01" db="EMBL/GenBank/DDBJ databases">
        <title>Genome sequence determination for a cystic fibrosis isolate, Inquilinus limosus.</title>
        <authorList>
            <person name="Pino M."/>
            <person name="Di Conza J."/>
            <person name="Gutkind G."/>
        </authorList>
    </citation>
    <scope>NUCLEOTIDE SEQUENCE [LARGE SCALE GENOMIC DNA]</scope>
    <source>
        <strain evidence="3 4">MP06</strain>
    </source>
</reference>
<feature type="domain" description="ChsH2 rubredoxin-like zinc ribbon" evidence="2">
    <location>
        <begin position="18"/>
        <end position="52"/>
    </location>
</feature>
<dbReference type="PANTHER" id="PTHR34075:SF5">
    <property type="entry name" value="BLR3430 PROTEIN"/>
    <property type="match status" value="1"/>
</dbReference>
<organism evidence="3 4">
    <name type="scientific">Inquilinus limosus MP06</name>
    <dbReference type="NCBI Taxonomy" id="1398085"/>
    <lineage>
        <taxon>Bacteria</taxon>
        <taxon>Pseudomonadati</taxon>
        <taxon>Pseudomonadota</taxon>
        <taxon>Alphaproteobacteria</taxon>
        <taxon>Rhodospirillales</taxon>
        <taxon>Rhodospirillaceae</taxon>
        <taxon>Inquilinus</taxon>
    </lineage>
</organism>
<comment type="caution">
    <text evidence="3">The sequence shown here is derived from an EMBL/GenBank/DDBJ whole genome shotgun (WGS) entry which is preliminary data.</text>
</comment>
<dbReference type="Proteomes" id="UP000029995">
    <property type="component" value="Unassembled WGS sequence"/>
</dbReference>
<dbReference type="OrthoDB" id="3182121at2"/>
<dbReference type="EMBL" id="JANX01000585">
    <property type="protein sequence ID" value="KGM31147.1"/>
    <property type="molecule type" value="Genomic_DNA"/>
</dbReference>
<evidence type="ECO:0000259" key="1">
    <source>
        <dbReference type="Pfam" id="PF01796"/>
    </source>
</evidence>
<dbReference type="InterPro" id="IPR022002">
    <property type="entry name" value="ChsH2_Znr"/>
</dbReference>
<name>A0A0A0D272_9PROT</name>
<proteinExistence type="predicted"/>
<sequence>MDAIEAMGLHSPENVEFWSALRGGRFLVRRCASCGEAHWYPRAVCPFCFSTDTRWEDGAGRGTIYSYTVMRRAAVPYAIAFVTLAEGPTMMTNIVDCDFDRIRIGQPVRLVVRERADGLPLPVFTPA</sequence>
<dbReference type="InterPro" id="IPR012340">
    <property type="entry name" value="NA-bd_OB-fold"/>
</dbReference>
<dbReference type="PANTHER" id="PTHR34075">
    <property type="entry name" value="BLR3430 PROTEIN"/>
    <property type="match status" value="1"/>
</dbReference>
<evidence type="ECO:0000259" key="2">
    <source>
        <dbReference type="Pfam" id="PF12172"/>
    </source>
</evidence>
<dbReference type="Pfam" id="PF01796">
    <property type="entry name" value="OB_ChsH2_C"/>
    <property type="match status" value="1"/>
</dbReference>
<gene>
    <name evidence="3" type="ORF">P409_28875</name>
</gene>
<dbReference type="AlphaFoldDB" id="A0A0A0D272"/>
<evidence type="ECO:0000313" key="4">
    <source>
        <dbReference type="Proteomes" id="UP000029995"/>
    </source>
</evidence>
<feature type="domain" description="ChsH2 C-terminal OB-fold" evidence="1">
    <location>
        <begin position="55"/>
        <end position="113"/>
    </location>
</feature>
<protein>
    <submittedName>
        <fullName evidence="3">DNA-binding protein</fullName>
    </submittedName>
</protein>
<keyword evidence="3" id="KW-0238">DNA-binding</keyword>